<dbReference type="AlphaFoldDB" id="A0A2K3M858"/>
<name>A0A2K3M858_TRIPR</name>
<reference evidence="1 2" key="2">
    <citation type="journal article" date="2017" name="Front. Plant Sci.">
        <title>Gene Classification and Mining of Molecular Markers Useful in Red Clover (Trifolium pratense) Breeding.</title>
        <authorList>
            <person name="Istvanek J."/>
            <person name="Dluhosova J."/>
            <person name="Dluhos P."/>
            <person name="Patkova L."/>
            <person name="Nedelnik J."/>
            <person name="Repkova J."/>
        </authorList>
    </citation>
    <scope>NUCLEOTIDE SEQUENCE [LARGE SCALE GENOMIC DNA]</scope>
    <source>
        <strain evidence="2">cv. Tatra</strain>
        <tissue evidence="1">Young leaves</tissue>
    </source>
</reference>
<gene>
    <name evidence="1" type="ORF">L195_g043069</name>
</gene>
<dbReference type="EMBL" id="ASHM01052673">
    <property type="protein sequence ID" value="PNX86986.1"/>
    <property type="molecule type" value="Genomic_DNA"/>
</dbReference>
<dbReference type="Proteomes" id="UP000236291">
    <property type="component" value="Unassembled WGS sequence"/>
</dbReference>
<proteinExistence type="predicted"/>
<accession>A0A2K3M858</accession>
<protein>
    <submittedName>
        <fullName evidence="1">Uncharacterized protein</fullName>
    </submittedName>
</protein>
<evidence type="ECO:0000313" key="2">
    <source>
        <dbReference type="Proteomes" id="UP000236291"/>
    </source>
</evidence>
<sequence length="44" mass="4781">MQQHDSSQWHDCQLCRLPSMACLSFPPSPAHGKTANSAILPGMT</sequence>
<organism evidence="1 2">
    <name type="scientific">Trifolium pratense</name>
    <name type="common">Red clover</name>
    <dbReference type="NCBI Taxonomy" id="57577"/>
    <lineage>
        <taxon>Eukaryota</taxon>
        <taxon>Viridiplantae</taxon>
        <taxon>Streptophyta</taxon>
        <taxon>Embryophyta</taxon>
        <taxon>Tracheophyta</taxon>
        <taxon>Spermatophyta</taxon>
        <taxon>Magnoliopsida</taxon>
        <taxon>eudicotyledons</taxon>
        <taxon>Gunneridae</taxon>
        <taxon>Pentapetalae</taxon>
        <taxon>rosids</taxon>
        <taxon>fabids</taxon>
        <taxon>Fabales</taxon>
        <taxon>Fabaceae</taxon>
        <taxon>Papilionoideae</taxon>
        <taxon>50 kb inversion clade</taxon>
        <taxon>NPAAA clade</taxon>
        <taxon>Hologalegina</taxon>
        <taxon>IRL clade</taxon>
        <taxon>Trifolieae</taxon>
        <taxon>Trifolium</taxon>
    </lineage>
</organism>
<reference evidence="1 2" key="1">
    <citation type="journal article" date="2014" name="Am. J. Bot.">
        <title>Genome assembly and annotation for red clover (Trifolium pratense; Fabaceae).</title>
        <authorList>
            <person name="Istvanek J."/>
            <person name="Jaros M."/>
            <person name="Krenek A."/>
            <person name="Repkova J."/>
        </authorList>
    </citation>
    <scope>NUCLEOTIDE SEQUENCE [LARGE SCALE GENOMIC DNA]</scope>
    <source>
        <strain evidence="2">cv. Tatra</strain>
        <tissue evidence="1">Young leaves</tissue>
    </source>
</reference>
<evidence type="ECO:0000313" key="1">
    <source>
        <dbReference type="EMBL" id="PNX86986.1"/>
    </source>
</evidence>
<comment type="caution">
    <text evidence="1">The sequence shown here is derived from an EMBL/GenBank/DDBJ whole genome shotgun (WGS) entry which is preliminary data.</text>
</comment>